<dbReference type="EnsemblMetazoa" id="SSS_7142s_mrna">
    <property type="protein sequence ID" value="KAF7493814.1"/>
    <property type="gene ID" value="SSS_7142"/>
</dbReference>
<dbReference type="InterPro" id="IPR011009">
    <property type="entry name" value="Kinase-like_dom_sf"/>
</dbReference>
<dbReference type="Gene3D" id="1.10.510.10">
    <property type="entry name" value="Transferase(Phosphotransferase) domain 1"/>
    <property type="match status" value="1"/>
</dbReference>
<evidence type="ECO:0000256" key="3">
    <source>
        <dbReference type="ARBA" id="ARBA00022692"/>
    </source>
</evidence>
<dbReference type="GO" id="GO:0004672">
    <property type="term" value="F:protein kinase activity"/>
    <property type="evidence" value="ECO:0007669"/>
    <property type="project" value="InterPro"/>
</dbReference>
<evidence type="ECO:0000259" key="14">
    <source>
        <dbReference type="PROSITE" id="PS50011"/>
    </source>
</evidence>
<evidence type="ECO:0000313" key="16">
    <source>
        <dbReference type="EMBL" id="KAF7493814.1"/>
    </source>
</evidence>
<dbReference type="PROSITE" id="PS50011">
    <property type="entry name" value="PROTEIN_KINASE_DOM"/>
    <property type="match status" value="1"/>
</dbReference>
<dbReference type="InterPro" id="IPR048525">
    <property type="entry name" value="DDR1-2_DS-like"/>
</dbReference>
<evidence type="ECO:0000256" key="8">
    <source>
        <dbReference type="ARBA" id="ARBA00023136"/>
    </source>
</evidence>
<dbReference type="GO" id="GO:0005886">
    <property type="term" value="C:plasma membrane"/>
    <property type="evidence" value="ECO:0007669"/>
    <property type="project" value="UniProtKB-SubCell"/>
</dbReference>
<feature type="transmembrane region" description="Helical" evidence="13">
    <location>
        <begin position="613"/>
        <end position="636"/>
    </location>
</feature>
<dbReference type="PANTHER" id="PTHR24543:SF291">
    <property type="entry name" value="SMOKE ALARM, ISOFORM D"/>
    <property type="match status" value="1"/>
</dbReference>
<dbReference type="Pfam" id="PF00754">
    <property type="entry name" value="F5_F8_type_C"/>
    <property type="match status" value="1"/>
</dbReference>
<evidence type="ECO:0000256" key="11">
    <source>
        <dbReference type="ARBA" id="ARBA00023180"/>
    </source>
</evidence>
<dbReference type="SMART" id="SM00231">
    <property type="entry name" value="FA58C"/>
    <property type="match status" value="1"/>
</dbReference>
<feature type="region of interest" description="Disordered" evidence="12">
    <location>
        <begin position="708"/>
        <end position="746"/>
    </location>
</feature>
<evidence type="ECO:0000256" key="9">
    <source>
        <dbReference type="ARBA" id="ARBA00023157"/>
    </source>
</evidence>
<dbReference type="InterPro" id="IPR008266">
    <property type="entry name" value="Tyr_kinase_AS"/>
</dbReference>
<evidence type="ECO:0000259" key="15">
    <source>
        <dbReference type="PROSITE" id="PS50022"/>
    </source>
</evidence>
<accession>A0A834VG61</accession>
<evidence type="ECO:0000256" key="10">
    <source>
        <dbReference type="ARBA" id="ARBA00023170"/>
    </source>
</evidence>
<evidence type="ECO:0000256" key="7">
    <source>
        <dbReference type="ARBA" id="ARBA00022989"/>
    </source>
</evidence>
<evidence type="ECO:0000256" key="6">
    <source>
        <dbReference type="ARBA" id="ARBA00022840"/>
    </source>
</evidence>
<dbReference type="PROSITE" id="PS01285">
    <property type="entry name" value="FA58C_1"/>
    <property type="match status" value="1"/>
</dbReference>
<keyword evidence="5" id="KW-0547">Nucleotide-binding</keyword>
<dbReference type="GO" id="GO:0005524">
    <property type="term" value="F:ATP binding"/>
    <property type="evidence" value="ECO:0007669"/>
    <property type="project" value="UniProtKB-KW"/>
</dbReference>
<feature type="domain" description="F5/8 type C" evidence="15">
    <location>
        <begin position="148"/>
        <end position="314"/>
    </location>
</feature>
<evidence type="ECO:0000256" key="5">
    <source>
        <dbReference type="ARBA" id="ARBA00022741"/>
    </source>
</evidence>
<evidence type="ECO:0000256" key="1">
    <source>
        <dbReference type="ARBA" id="ARBA00004251"/>
    </source>
</evidence>
<evidence type="ECO:0000256" key="2">
    <source>
        <dbReference type="ARBA" id="ARBA00022475"/>
    </source>
</evidence>
<comment type="subcellular location">
    <subcellularLocation>
        <location evidence="1">Cell membrane</location>
        <topology evidence="1">Single-pass type I membrane protein</topology>
    </subcellularLocation>
</comment>
<keyword evidence="7 13" id="KW-1133">Transmembrane helix</keyword>
<keyword evidence="4" id="KW-0732">Signal</keyword>
<keyword evidence="10 16" id="KW-0675">Receptor</keyword>
<keyword evidence="6" id="KW-0067">ATP-binding</keyword>
<evidence type="ECO:0000313" key="18">
    <source>
        <dbReference type="Proteomes" id="UP000070412"/>
    </source>
</evidence>
<sequence length="1396" mass="158637">MKSIRSMSLKIILGSNPFATCCTSPPSSSYVHQFKHINRIPSSLWIVFVFIVILVPNRSKQFHTDHHQLNLDSSAGSLLKTIPSSSQIISIFKYPKSDDQNDNYSGEEMIDLGAQNYQHHRTPLADGEIDDGSDESSKSLSNLCDRFGGIKALGMESERIPDSALTASSAFEMLHVGPQNARLNKDKSGGAWCPSKQLGAETSGSEWIQVDLGSLHVVTGIATQGRYGKGLGQEFTEWFNVLYSRQQQQSTSNLTRWIKWKSLNRRSNLEGNIDPNTVHRNHLSSPIVAVRYIRLVPLSNHTRTVCLRFELFGCPYSGPISYTIPAFDNAQIFDPSTVSSIGKLMDQSYDGIISDSYPFWYGGLGELTDGIKPSQFNDPESIWIGWSRKSLLSSSSYQHNESKSLLQIQFEFDQVFNFSALGLNYRNRMSINHNAITRMQNSTNRCSIWFSLDSKQWSNTPIEYSYQVAWQSRDIMIGLENRIGQFVRLELTFESDWILLSEIWFDLIDPSPVMKNFTSEQLFQVFEWSHSESYRSMMMNAKSSQSKRKTTSIATSAASASAIQPNNAGDTRYRVMSEDAIGHGDDDGDDQSSEKLLAKNLLQMQSKKQILKYSLIIACLCILGLVIISLITSFIFKRISIRKSNIFTEMSNRIDSNGTNQTGLTVGSFGGTDLNQTQISIINLKNVPFGEYIDVKKSSQTLLQHHSPLYYNPENDDDDGGDMESNDGDQNDDDDDGDRNATTTEPEYYAIPDVICSSNLSKTLRKNSRLDQNVYNNNNTGTIIDPKQNQKQRGPPTSFSSTSKTLQFNRKFYASSNLINSTGSKNKIRTHSNCSNERNFSNIGSEEKRKIHGKNRINQPIINDNLLLNIEIDDVGAGNWNRNIKINQKQTTHDNNQKSIYQPRAQQQQQKIRNHQLPILNTFMDQYQHQHRPQNIYNSPTYFDRHPQQQRPQQRQNNFGCDRSSNNNTSIALVNQQNFFNASTNDSSDDDDGDDENSESLIVNQEDRSFKIDGRFGVRIYSESEIGVIQSLGKCKYGEVLLCNIPFDRDDNDRKNSKLKKHLSIVRTVNDMNLKNEFLDATNRWHTLALKESRSNRRNRSISSMIETIITSNDECDVNDGDGGHDDRELINGNFARLLGMIETSNYIASIIEHGDCDLNYFLKKSTADILSLDSLLYIIAQIADGCAFMESIDYHHDDLATRNIILYEHNLNAKITDNARYMNKFARDYYQGEPVRWMSPESIINFVETMVIAKNDDLRGFRKKSTAKDAVYSFGVCLWEIFTFAKLCPFSALSDQEYLQAIYSITNENQSVTKTAMMIRLPTPSILMSSQHQGVLELWQECLNPIGYDRPTFNEINSFMKRKISQDGFRSQSRIEKIVSNSKLKISRENPYLNE</sequence>
<dbReference type="Proteomes" id="UP000070412">
    <property type="component" value="Unassembled WGS sequence"/>
</dbReference>
<dbReference type="Gene3D" id="2.60.120.1190">
    <property type="match status" value="1"/>
</dbReference>
<keyword evidence="8 13" id="KW-0472">Membrane</keyword>
<dbReference type="PROSITE" id="PS00109">
    <property type="entry name" value="PROTEIN_KINASE_TYR"/>
    <property type="match status" value="1"/>
</dbReference>
<feature type="region of interest" description="Disordered" evidence="12">
    <location>
        <begin position="771"/>
        <end position="804"/>
    </location>
</feature>
<organism evidence="16">
    <name type="scientific">Sarcoptes scabiei</name>
    <name type="common">Itch mite</name>
    <name type="synonym">Acarus scabiei</name>
    <dbReference type="NCBI Taxonomy" id="52283"/>
    <lineage>
        <taxon>Eukaryota</taxon>
        <taxon>Metazoa</taxon>
        <taxon>Ecdysozoa</taxon>
        <taxon>Arthropoda</taxon>
        <taxon>Chelicerata</taxon>
        <taxon>Arachnida</taxon>
        <taxon>Acari</taxon>
        <taxon>Acariformes</taxon>
        <taxon>Sarcoptiformes</taxon>
        <taxon>Astigmata</taxon>
        <taxon>Psoroptidia</taxon>
        <taxon>Sarcoptoidea</taxon>
        <taxon>Sarcoptidae</taxon>
        <taxon>Sarcoptinae</taxon>
        <taxon>Sarcoptes</taxon>
    </lineage>
</organism>
<name>A0A834VG61_SARSC</name>
<feature type="region of interest" description="Disordered" evidence="12">
    <location>
        <begin position="934"/>
        <end position="967"/>
    </location>
</feature>
<dbReference type="InterPro" id="IPR008979">
    <property type="entry name" value="Galactose-bd-like_sf"/>
</dbReference>
<feature type="domain" description="Protein kinase" evidence="14">
    <location>
        <begin position="1026"/>
        <end position="1361"/>
    </location>
</feature>
<evidence type="ECO:0000256" key="12">
    <source>
        <dbReference type="SAM" id="MobiDB-lite"/>
    </source>
</evidence>
<keyword evidence="2" id="KW-1003">Cell membrane</keyword>
<keyword evidence="3 13" id="KW-0812">Transmembrane</keyword>
<dbReference type="PROSITE" id="PS01286">
    <property type="entry name" value="FA58C_2"/>
    <property type="match status" value="1"/>
</dbReference>
<keyword evidence="11" id="KW-0325">Glycoprotein</keyword>
<dbReference type="PROSITE" id="PS50022">
    <property type="entry name" value="FA58C_3"/>
    <property type="match status" value="1"/>
</dbReference>
<dbReference type="Pfam" id="PF07714">
    <property type="entry name" value="PK_Tyr_Ser-Thr"/>
    <property type="match status" value="1"/>
</dbReference>
<dbReference type="Gene3D" id="2.60.120.260">
    <property type="entry name" value="Galactose-binding domain-like"/>
    <property type="match status" value="1"/>
</dbReference>
<dbReference type="InterPro" id="IPR000421">
    <property type="entry name" value="FA58C"/>
</dbReference>
<evidence type="ECO:0000256" key="4">
    <source>
        <dbReference type="ARBA" id="ARBA00022729"/>
    </source>
</evidence>
<proteinExistence type="predicted"/>
<evidence type="ECO:0000256" key="13">
    <source>
        <dbReference type="SAM" id="Phobius"/>
    </source>
</evidence>
<keyword evidence="9" id="KW-1015">Disulfide bond</keyword>
<feature type="compositionally biased region" description="Acidic residues" evidence="12">
    <location>
        <begin position="987"/>
        <end position="998"/>
    </location>
</feature>
<dbReference type="OrthoDB" id="6496480at2759"/>
<reference evidence="18" key="1">
    <citation type="journal article" date="2020" name="PLoS Negl. Trop. Dis.">
        <title>High-quality nuclear genome for Sarcoptes scabiei-A critical resource for a neglected parasite.</title>
        <authorList>
            <person name="Korhonen P.K."/>
            <person name="Gasser R.B."/>
            <person name="Ma G."/>
            <person name="Wang T."/>
            <person name="Stroehlein A.J."/>
            <person name="Young N.D."/>
            <person name="Ang C.S."/>
            <person name="Fernando D.D."/>
            <person name="Lu H.C."/>
            <person name="Taylor S."/>
            <person name="Reynolds S.L."/>
            <person name="Mofiz E."/>
            <person name="Najaraj S.H."/>
            <person name="Gowda H."/>
            <person name="Madugundu A."/>
            <person name="Renuse S."/>
            <person name="Holt D."/>
            <person name="Pandey A."/>
            <person name="Papenfuss A.T."/>
            <person name="Fischer K."/>
        </authorList>
    </citation>
    <scope>NUCLEOTIDE SEQUENCE [LARGE SCALE GENOMIC DNA]</scope>
</reference>
<feature type="compositionally biased region" description="Acidic residues" evidence="12">
    <location>
        <begin position="714"/>
        <end position="737"/>
    </location>
</feature>
<dbReference type="InterPro" id="IPR000719">
    <property type="entry name" value="Prot_kinase_dom"/>
</dbReference>
<dbReference type="EMBL" id="WVUK01000055">
    <property type="protein sequence ID" value="KAF7493814.1"/>
    <property type="molecule type" value="Genomic_DNA"/>
</dbReference>
<dbReference type="CDD" id="cd00057">
    <property type="entry name" value="FA58C"/>
    <property type="match status" value="1"/>
</dbReference>
<dbReference type="PANTHER" id="PTHR24543">
    <property type="entry name" value="MULTICOPPER OXIDASE-RELATED"/>
    <property type="match status" value="1"/>
</dbReference>
<keyword evidence="18" id="KW-1185">Reference proteome</keyword>
<protein>
    <submittedName>
        <fullName evidence="16">Discoidin domain-containing receptor A</fullName>
    </submittedName>
</protein>
<reference evidence="17" key="3">
    <citation type="submission" date="2022-06" db="UniProtKB">
        <authorList>
            <consortium name="EnsemblMetazoa"/>
        </authorList>
    </citation>
    <scope>IDENTIFICATION</scope>
</reference>
<gene>
    <name evidence="16" type="ORF">SSS_7142</name>
</gene>
<dbReference type="InterPro" id="IPR001245">
    <property type="entry name" value="Ser-Thr/Tyr_kinase_cat_dom"/>
</dbReference>
<evidence type="ECO:0000313" key="17">
    <source>
        <dbReference type="EnsemblMetazoa" id="KAF7493814.1"/>
    </source>
</evidence>
<dbReference type="SUPFAM" id="SSF49785">
    <property type="entry name" value="Galactose-binding domain-like"/>
    <property type="match status" value="1"/>
</dbReference>
<feature type="region of interest" description="Disordered" evidence="12">
    <location>
        <begin position="981"/>
        <end position="1001"/>
    </location>
</feature>
<dbReference type="SUPFAM" id="SSF56112">
    <property type="entry name" value="Protein kinase-like (PK-like)"/>
    <property type="match status" value="1"/>
</dbReference>
<reference evidence="16" key="2">
    <citation type="submission" date="2020-01" db="EMBL/GenBank/DDBJ databases">
        <authorList>
            <person name="Korhonen P.K.K."/>
            <person name="Guangxu M.G."/>
            <person name="Wang T.W."/>
            <person name="Stroehlein A.J.S."/>
            <person name="Young N.D."/>
            <person name="Ang C.-S.A."/>
            <person name="Fernando D.W.F."/>
            <person name="Lu H.L."/>
            <person name="Taylor S.T."/>
            <person name="Ehtesham M.E.M."/>
            <person name="Najaraj S.H.N."/>
            <person name="Harsha G.H.G."/>
            <person name="Madugundu A.M."/>
            <person name="Renuse S.R."/>
            <person name="Holt D.H."/>
            <person name="Pandey A.P."/>
            <person name="Papenfuss A.P."/>
            <person name="Gasser R.B.G."/>
            <person name="Fischer K.F."/>
        </authorList>
    </citation>
    <scope>NUCLEOTIDE SEQUENCE</scope>
    <source>
        <strain evidence="16">SSS_KF_BRIS2020</strain>
    </source>
</reference>
<dbReference type="Pfam" id="PF21114">
    <property type="entry name" value="DDR1-2_DS-like"/>
    <property type="match status" value="1"/>
</dbReference>
<feature type="compositionally biased region" description="Low complexity" evidence="12">
    <location>
        <begin position="949"/>
        <end position="958"/>
    </location>
</feature>